<dbReference type="SUPFAM" id="SSF52047">
    <property type="entry name" value="RNI-like"/>
    <property type="match status" value="1"/>
</dbReference>
<evidence type="ECO:0000313" key="1">
    <source>
        <dbReference type="EMBL" id="TFY62295.1"/>
    </source>
</evidence>
<proteinExistence type="predicted"/>
<accession>A0A4Y9YIT5</accession>
<dbReference type="EMBL" id="SEKV01000172">
    <property type="protein sequence ID" value="TFY62295.1"/>
    <property type="molecule type" value="Genomic_DNA"/>
</dbReference>
<comment type="caution">
    <text evidence="1">The sequence shown here is derived from an EMBL/GenBank/DDBJ whole genome shotgun (WGS) entry which is preliminary data.</text>
</comment>
<gene>
    <name evidence="1" type="ORF">EVJ58_g3952</name>
</gene>
<organism evidence="1 2">
    <name type="scientific">Rhodofomes roseus</name>
    <dbReference type="NCBI Taxonomy" id="34475"/>
    <lineage>
        <taxon>Eukaryota</taxon>
        <taxon>Fungi</taxon>
        <taxon>Dikarya</taxon>
        <taxon>Basidiomycota</taxon>
        <taxon>Agaricomycotina</taxon>
        <taxon>Agaricomycetes</taxon>
        <taxon>Polyporales</taxon>
        <taxon>Rhodofomes</taxon>
    </lineage>
</organism>
<dbReference type="Proteomes" id="UP000298390">
    <property type="component" value="Unassembled WGS sequence"/>
</dbReference>
<reference evidence="1 2" key="1">
    <citation type="submission" date="2019-01" db="EMBL/GenBank/DDBJ databases">
        <title>Genome sequencing of the rare red list fungi Fomitopsis rosea.</title>
        <authorList>
            <person name="Buettner E."/>
            <person name="Kellner H."/>
        </authorList>
    </citation>
    <scope>NUCLEOTIDE SEQUENCE [LARGE SCALE GENOMIC DNA]</scope>
    <source>
        <strain evidence="1 2">DSM 105464</strain>
    </source>
</reference>
<evidence type="ECO:0008006" key="3">
    <source>
        <dbReference type="Google" id="ProtNLM"/>
    </source>
</evidence>
<sequence>MCSLESTLESLSVTTGVRNPFHHELLPPEIWVDVIGHCNKASQRTCLSLSRAFHSHTIPILFREIIIWLGAWEAWVADEQVDGPEKVALYDELDETQSLRSYDLLRRITLDASFAKVVKAVEVEAYMKDGSRVVFEKCCLTEAIRCLPNLESFCWNGCSPSPSLEAFNALVATCPRLQNLALPIQSYVTLPFHKLKRLRWIAFSWTIEDILDSLLSNYQDVEINEETFPDLCELHLFFTTPASVHLLGGLLKQITHLSLLFIRDLGHLEVLLHNLPDVQSLTLQTLRETQEEQLFTAFTYAPFKLPRLTQLKIRGDENYGDVLPSTNVTLLAEVLRGIPTLQCFDCSFRIAATHLQLISSAISSLQHLTVLGLCIGRLAPTRGSVREVFRQMPPALDALALFMSGSVLDEYELTELWTRCQRLRFLYLCTYRADDVEITPQDLATAGNSLKLVGLGNAFHYVEREGGDVKVSEQWSDRRVEFRRVDDFDCPEWEWLMREKAIW</sequence>
<name>A0A4Y9YIT5_9APHY</name>
<dbReference type="AlphaFoldDB" id="A0A4Y9YIT5"/>
<evidence type="ECO:0000313" key="2">
    <source>
        <dbReference type="Proteomes" id="UP000298390"/>
    </source>
</evidence>
<dbReference type="InterPro" id="IPR032675">
    <property type="entry name" value="LRR_dom_sf"/>
</dbReference>
<dbReference type="Gene3D" id="3.80.10.10">
    <property type="entry name" value="Ribonuclease Inhibitor"/>
    <property type="match status" value="1"/>
</dbReference>
<protein>
    <recommendedName>
        <fullName evidence="3">F-box domain-containing protein</fullName>
    </recommendedName>
</protein>